<evidence type="ECO:0000313" key="2">
    <source>
        <dbReference type="EMBL" id="GAG73730.1"/>
    </source>
</evidence>
<sequence length="103" mass="11215">MAETTIASALCGVMEQALIEKGVDPTLAKALSQRACQPALEAAPSVAKKAARKTRRGAKAANRKLSEAFKEANRRLRKKNGELRSGKTQADVARLAQRLRRKM</sequence>
<dbReference type="EMBL" id="BART01000597">
    <property type="protein sequence ID" value="GAG73730.1"/>
    <property type="molecule type" value="Genomic_DNA"/>
</dbReference>
<organism evidence="2">
    <name type="scientific">marine sediment metagenome</name>
    <dbReference type="NCBI Taxonomy" id="412755"/>
    <lineage>
        <taxon>unclassified sequences</taxon>
        <taxon>metagenomes</taxon>
        <taxon>ecological metagenomes</taxon>
    </lineage>
</organism>
<reference evidence="2" key="1">
    <citation type="journal article" date="2014" name="Front. Microbiol.">
        <title>High frequency of phylogenetically diverse reductive dehalogenase-homologous genes in deep subseafloor sedimentary metagenomes.</title>
        <authorList>
            <person name="Kawai M."/>
            <person name="Futagami T."/>
            <person name="Toyoda A."/>
            <person name="Takaki Y."/>
            <person name="Nishi S."/>
            <person name="Hori S."/>
            <person name="Arai W."/>
            <person name="Tsubouchi T."/>
            <person name="Morono Y."/>
            <person name="Uchiyama I."/>
            <person name="Ito T."/>
            <person name="Fujiyama A."/>
            <person name="Inagaki F."/>
            <person name="Takami H."/>
        </authorList>
    </citation>
    <scope>NUCLEOTIDE SEQUENCE</scope>
    <source>
        <strain evidence="2">Expedition CK06-06</strain>
    </source>
</reference>
<gene>
    <name evidence="2" type="ORF">S01H4_02652</name>
</gene>
<feature type="region of interest" description="Disordered" evidence="1">
    <location>
        <begin position="41"/>
        <end position="91"/>
    </location>
</feature>
<evidence type="ECO:0000256" key="1">
    <source>
        <dbReference type="SAM" id="MobiDB-lite"/>
    </source>
</evidence>
<name>X0ZV83_9ZZZZ</name>
<proteinExistence type="predicted"/>
<feature type="compositionally biased region" description="Basic and acidic residues" evidence="1">
    <location>
        <begin position="64"/>
        <end position="85"/>
    </location>
</feature>
<dbReference type="AlphaFoldDB" id="X0ZV83"/>
<feature type="compositionally biased region" description="Basic residues" evidence="1">
    <location>
        <begin position="49"/>
        <end position="62"/>
    </location>
</feature>
<comment type="caution">
    <text evidence="2">The sequence shown here is derived from an EMBL/GenBank/DDBJ whole genome shotgun (WGS) entry which is preliminary data.</text>
</comment>
<accession>X0ZV83</accession>
<protein>
    <submittedName>
        <fullName evidence="2">Uncharacterized protein</fullName>
    </submittedName>
</protein>